<evidence type="ECO:0000256" key="3">
    <source>
        <dbReference type="ARBA" id="ARBA00022729"/>
    </source>
</evidence>
<feature type="chain" id="PRO_5027620051" evidence="6">
    <location>
        <begin position="20"/>
        <end position="177"/>
    </location>
</feature>
<keyword evidence="2" id="KW-1003">Cell membrane</keyword>
<keyword evidence="5" id="KW-0472">Membrane</keyword>
<evidence type="ECO:0000313" key="8">
    <source>
        <dbReference type="RefSeq" id="XP_029028369.1"/>
    </source>
</evidence>
<dbReference type="GO" id="GO:0009897">
    <property type="term" value="C:external side of plasma membrane"/>
    <property type="evidence" value="ECO:0007669"/>
    <property type="project" value="TreeGrafter"/>
</dbReference>
<dbReference type="Proteomes" id="UP000515150">
    <property type="component" value="Chromosome 13"/>
</dbReference>
<dbReference type="PANTHER" id="PTHR10570">
    <property type="entry name" value="T-CELL SURFACE GLYCOPROTEIN CD3 GAMMA CHAIN / DELTA CHAIN"/>
    <property type="match status" value="1"/>
</dbReference>
<dbReference type="RefSeq" id="XP_029028369.1">
    <property type="nucleotide sequence ID" value="XM_029172536.3"/>
</dbReference>
<dbReference type="KEGG" id="bspl:114868718"/>
<protein>
    <submittedName>
        <fullName evidence="8">T-cell surface glycoprotein CD3 epsilon chain-like</fullName>
    </submittedName>
</protein>
<evidence type="ECO:0000256" key="2">
    <source>
        <dbReference type="ARBA" id="ARBA00022475"/>
    </source>
</evidence>
<keyword evidence="3 6" id="KW-0732">Signal</keyword>
<evidence type="ECO:0000256" key="6">
    <source>
        <dbReference type="SAM" id="SignalP"/>
    </source>
</evidence>
<dbReference type="GO" id="GO:0042105">
    <property type="term" value="C:alpha-beta T cell receptor complex"/>
    <property type="evidence" value="ECO:0007669"/>
    <property type="project" value="TreeGrafter"/>
</dbReference>
<keyword evidence="7" id="KW-1185">Reference proteome</keyword>
<name>A0A6P7PHH7_BETSP</name>
<evidence type="ECO:0000256" key="5">
    <source>
        <dbReference type="SAM" id="Phobius"/>
    </source>
</evidence>
<feature type="region of interest" description="Disordered" evidence="4">
    <location>
        <begin position="132"/>
        <end position="177"/>
    </location>
</feature>
<evidence type="ECO:0000256" key="1">
    <source>
        <dbReference type="ARBA" id="ARBA00004251"/>
    </source>
</evidence>
<feature type="signal peptide" evidence="6">
    <location>
        <begin position="1"/>
        <end position="19"/>
    </location>
</feature>
<evidence type="ECO:0000256" key="4">
    <source>
        <dbReference type="SAM" id="MobiDB-lite"/>
    </source>
</evidence>
<gene>
    <name evidence="8" type="primary">LOC114868718</name>
</gene>
<keyword evidence="5" id="KW-0812">Transmembrane</keyword>
<organism evidence="7 8">
    <name type="scientific">Betta splendens</name>
    <name type="common">Siamese fighting fish</name>
    <dbReference type="NCBI Taxonomy" id="158456"/>
    <lineage>
        <taxon>Eukaryota</taxon>
        <taxon>Metazoa</taxon>
        <taxon>Chordata</taxon>
        <taxon>Craniata</taxon>
        <taxon>Vertebrata</taxon>
        <taxon>Euteleostomi</taxon>
        <taxon>Actinopterygii</taxon>
        <taxon>Neopterygii</taxon>
        <taxon>Teleostei</taxon>
        <taxon>Neoteleostei</taxon>
        <taxon>Acanthomorphata</taxon>
        <taxon>Anabantaria</taxon>
        <taxon>Anabantiformes</taxon>
        <taxon>Anabantoidei</taxon>
        <taxon>Osphronemidae</taxon>
        <taxon>Betta</taxon>
    </lineage>
</organism>
<dbReference type="GO" id="GO:0004888">
    <property type="term" value="F:transmembrane signaling receptor activity"/>
    <property type="evidence" value="ECO:0007669"/>
    <property type="project" value="TreeGrafter"/>
</dbReference>
<sequence>MDVRLVLAVALLFIVTVTAQGNVEFWRTTVTLTCPKEGTWTLDEKDKSDIEEKTKEYQYEIKRNPLSYCEYNDDSENPVNPEPKIKYFFYVKGKVCENCFELEGTLFLLIIIVDVIGTAIVMIAIYKCAKKKAPSGPARPKATSRSGPAPPTPSRDYEQLNPHTRSLETYSVVNRTG</sequence>
<reference evidence="8" key="1">
    <citation type="submission" date="2025-08" db="UniProtKB">
        <authorList>
            <consortium name="RefSeq"/>
        </authorList>
    </citation>
    <scope>IDENTIFICATION</scope>
</reference>
<dbReference type="InParanoid" id="A0A6P7PHH7"/>
<dbReference type="GO" id="GO:0045059">
    <property type="term" value="P:positive thymic T cell selection"/>
    <property type="evidence" value="ECO:0007669"/>
    <property type="project" value="TreeGrafter"/>
</dbReference>
<feature type="compositionally biased region" description="Polar residues" evidence="4">
    <location>
        <begin position="161"/>
        <end position="177"/>
    </location>
</feature>
<accession>A0A6P7PHH7</accession>
<dbReference type="AlphaFoldDB" id="A0A6P7PHH7"/>
<dbReference type="InterPro" id="IPR015484">
    <property type="entry name" value="CD3_esu/gsu/dsu"/>
</dbReference>
<dbReference type="GeneID" id="114868718"/>
<dbReference type="OrthoDB" id="9947847at2759"/>
<evidence type="ECO:0000313" key="7">
    <source>
        <dbReference type="Proteomes" id="UP000515150"/>
    </source>
</evidence>
<keyword evidence="5" id="KW-1133">Transmembrane helix</keyword>
<proteinExistence type="predicted"/>
<dbReference type="GO" id="GO:0007166">
    <property type="term" value="P:cell surface receptor signaling pathway"/>
    <property type="evidence" value="ECO:0007669"/>
    <property type="project" value="TreeGrafter"/>
</dbReference>
<dbReference type="PANTHER" id="PTHR10570:SF9">
    <property type="entry name" value="T-CELL SURFACE GLYCOPROTEIN CD3 EPSILON CHAIN"/>
    <property type="match status" value="1"/>
</dbReference>
<comment type="subcellular location">
    <subcellularLocation>
        <location evidence="1">Cell membrane</location>
        <topology evidence="1">Single-pass type I membrane protein</topology>
    </subcellularLocation>
</comment>
<feature type="transmembrane region" description="Helical" evidence="5">
    <location>
        <begin position="106"/>
        <end position="126"/>
    </location>
</feature>